<evidence type="ECO:0000259" key="8">
    <source>
        <dbReference type="Pfam" id="PF02706"/>
    </source>
</evidence>
<protein>
    <recommendedName>
        <fullName evidence="8">Polysaccharide chain length determinant N-terminal domain-containing protein</fullName>
    </recommendedName>
</protein>
<accession>A0ABY6W8S5</accession>
<evidence type="ECO:0000313" key="9">
    <source>
        <dbReference type="EMBL" id="VVE32634.1"/>
    </source>
</evidence>
<comment type="caution">
    <text evidence="9">The sequence shown here is derived from an EMBL/GenBank/DDBJ whole genome shotgun (WGS) entry which is preliminary data.</text>
</comment>
<evidence type="ECO:0000256" key="2">
    <source>
        <dbReference type="ARBA" id="ARBA00022475"/>
    </source>
</evidence>
<dbReference type="EMBL" id="CABPSG010000012">
    <property type="protein sequence ID" value="VVE32634.1"/>
    <property type="molecule type" value="Genomic_DNA"/>
</dbReference>
<keyword evidence="3 7" id="KW-0812">Transmembrane</keyword>
<dbReference type="PANTHER" id="PTHR32309:SF13">
    <property type="entry name" value="FERRIC ENTEROBACTIN TRANSPORT PROTEIN FEPE"/>
    <property type="match status" value="1"/>
</dbReference>
<keyword evidence="4 7" id="KW-1133">Transmembrane helix</keyword>
<dbReference type="InterPro" id="IPR003856">
    <property type="entry name" value="LPS_length_determ_N"/>
</dbReference>
<sequence length="281" mass="29991">MQEESGLENRSDGDISLIDILKFLGRHVGLISAITVIGGGAGVGVGRIVPQVWEATSIVVIGRVGNELIEPLQNAAERVGTSGFAQRVIHAVGAPVREDMVSASLKGAPRGTDLVAITVRGPTSEDATRYAAAARDVMILTQGVKMTKAEDVLQSEASFADKALERAVKRRDSWAGYAKGMADGSTKPRLAEVLLLKEMIDRNDAQADEARKQSEKFQRSLRPSETFPSRALDDGMPVVKKVFPSRTKFVGGGVIFGVLLGGLCALVLELRSRGRLKAAAR</sequence>
<evidence type="ECO:0000256" key="3">
    <source>
        <dbReference type="ARBA" id="ARBA00022692"/>
    </source>
</evidence>
<name>A0ABY6W8S5_9BURK</name>
<keyword evidence="10" id="KW-1185">Reference proteome</keyword>
<evidence type="ECO:0000256" key="5">
    <source>
        <dbReference type="ARBA" id="ARBA00023136"/>
    </source>
</evidence>
<evidence type="ECO:0000256" key="7">
    <source>
        <dbReference type="SAM" id="Phobius"/>
    </source>
</evidence>
<reference evidence="9 10" key="1">
    <citation type="submission" date="2019-08" db="EMBL/GenBank/DDBJ databases">
        <authorList>
            <person name="Peeters C."/>
        </authorList>
    </citation>
    <scope>NUCLEOTIDE SEQUENCE [LARGE SCALE GENOMIC DNA]</scope>
    <source>
        <strain evidence="9 10">LMG 31014</strain>
    </source>
</reference>
<evidence type="ECO:0000256" key="1">
    <source>
        <dbReference type="ARBA" id="ARBA00004651"/>
    </source>
</evidence>
<evidence type="ECO:0000313" key="10">
    <source>
        <dbReference type="Proteomes" id="UP000405357"/>
    </source>
</evidence>
<organism evidence="9 10">
    <name type="scientific">Pandoraea soli</name>
    <dbReference type="NCBI Taxonomy" id="2508293"/>
    <lineage>
        <taxon>Bacteria</taxon>
        <taxon>Pseudomonadati</taxon>
        <taxon>Pseudomonadota</taxon>
        <taxon>Betaproteobacteria</taxon>
        <taxon>Burkholderiales</taxon>
        <taxon>Burkholderiaceae</taxon>
        <taxon>Pandoraea</taxon>
    </lineage>
</organism>
<dbReference type="Pfam" id="PF02706">
    <property type="entry name" value="Wzz"/>
    <property type="match status" value="1"/>
</dbReference>
<keyword evidence="5 7" id="KW-0472">Membrane</keyword>
<comment type="subcellular location">
    <subcellularLocation>
        <location evidence="1">Cell membrane</location>
        <topology evidence="1">Multi-pass membrane protein</topology>
    </subcellularLocation>
</comment>
<evidence type="ECO:0000256" key="6">
    <source>
        <dbReference type="SAM" id="MobiDB-lite"/>
    </source>
</evidence>
<gene>
    <name evidence="9" type="ORF">PSO31014_03718</name>
</gene>
<feature type="region of interest" description="Disordered" evidence="6">
    <location>
        <begin position="205"/>
        <end position="228"/>
    </location>
</feature>
<keyword evidence="2" id="KW-1003">Cell membrane</keyword>
<feature type="domain" description="Polysaccharide chain length determinant N-terminal" evidence="8">
    <location>
        <begin position="14"/>
        <end position="68"/>
    </location>
</feature>
<dbReference type="Proteomes" id="UP000405357">
    <property type="component" value="Unassembled WGS sequence"/>
</dbReference>
<dbReference type="InterPro" id="IPR050445">
    <property type="entry name" value="Bact_polysacc_biosynth/exp"/>
</dbReference>
<evidence type="ECO:0000256" key="4">
    <source>
        <dbReference type="ARBA" id="ARBA00022989"/>
    </source>
</evidence>
<dbReference type="PANTHER" id="PTHR32309">
    <property type="entry name" value="TYROSINE-PROTEIN KINASE"/>
    <property type="match status" value="1"/>
</dbReference>
<feature type="transmembrane region" description="Helical" evidence="7">
    <location>
        <begin position="249"/>
        <end position="268"/>
    </location>
</feature>
<proteinExistence type="predicted"/>
<dbReference type="RefSeq" id="WP_150552951.1">
    <property type="nucleotide sequence ID" value="NZ_CABPSG010000012.1"/>
</dbReference>
<feature type="compositionally biased region" description="Basic and acidic residues" evidence="6">
    <location>
        <begin position="205"/>
        <end position="218"/>
    </location>
</feature>